<evidence type="ECO:0000313" key="1">
    <source>
        <dbReference type="Proteomes" id="UP000887565"/>
    </source>
</evidence>
<sequence>MGGGDFRSSSKLMGGASMNVYNETTLGAGEMLIRLLGKFMGLDGEDDTVSISKFTPLAYLYVEINA</sequence>
<name>A0A915KAL8_ROMCU</name>
<dbReference type="Proteomes" id="UP000887565">
    <property type="component" value="Unplaced"/>
</dbReference>
<keyword evidence="1" id="KW-1185">Reference proteome</keyword>
<protein>
    <submittedName>
        <fullName evidence="2">Uncharacterized protein</fullName>
    </submittedName>
</protein>
<organism evidence="1 2">
    <name type="scientific">Romanomermis culicivorax</name>
    <name type="common">Nematode worm</name>
    <dbReference type="NCBI Taxonomy" id="13658"/>
    <lineage>
        <taxon>Eukaryota</taxon>
        <taxon>Metazoa</taxon>
        <taxon>Ecdysozoa</taxon>
        <taxon>Nematoda</taxon>
        <taxon>Enoplea</taxon>
        <taxon>Dorylaimia</taxon>
        <taxon>Mermithida</taxon>
        <taxon>Mermithoidea</taxon>
        <taxon>Mermithidae</taxon>
        <taxon>Romanomermis</taxon>
    </lineage>
</organism>
<reference evidence="2" key="1">
    <citation type="submission" date="2022-11" db="UniProtKB">
        <authorList>
            <consortium name="WormBaseParasite"/>
        </authorList>
    </citation>
    <scope>IDENTIFICATION</scope>
</reference>
<proteinExistence type="predicted"/>
<evidence type="ECO:0000313" key="2">
    <source>
        <dbReference type="WBParaSite" id="nRc.2.0.1.t34958-RA"/>
    </source>
</evidence>
<dbReference type="WBParaSite" id="nRc.2.0.1.t34958-RA">
    <property type="protein sequence ID" value="nRc.2.0.1.t34958-RA"/>
    <property type="gene ID" value="nRc.2.0.1.g34958"/>
</dbReference>
<accession>A0A915KAL8</accession>
<dbReference type="AlphaFoldDB" id="A0A915KAL8"/>